<dbReference type="EMBL" id="CADCVC010000076">
    <property type="protein sequence ID" value="CAA9435976.1"/>
    <property type="molecule type" value="Genomic_DNA"/>
</dbReference>
<dbReference type="AlphaFoldDB" id="A0A6J4QC03"/>
<sequence length="50" mass="5105">DRTLLAPGDGGRVAVELPTIVPKHPARLVGGPGGALRAPLRASKPQRTAL</sequence>
<reference evidence="2" key="1">
    <citation type="submission" date="2020-02" db="EMBL/GenBank/DDBJ databases">
        <authorList>
            <person name="Meier V. D."/>
        </authorList>
    </citation>
    <scope>NUCLEOTIDE SEQUENCE</scope>
    <source>
        <strain evidence="2">AVDCRST_MAG80</strain>
    </source>
</reference>
<feature type="non-terminal residue" evidence="2">
    <location>
        <position position="1"/>
    </location>
</feature>
<evidence type="ECO:0000256" key="1">
    <source>
        <dbReference type="SAM" id="MobiDB-lite"/>
    </source>
</evidence>
<feature type="region of interest" description="Disordered" evidence="1">
    <location>
        <begin position="26"/>
        <end position="50"/>
    </location>
</feature>
<organism evidence="2">
    <name type="scientific">uncultured Rubrobacteraceae bacterium</name>
    <dbReference type="NCBI Taxonomy" id="349277"/>
    <lineage>
        <taxon>Bacteria</taxon>
        <taxon>Bacillati</taxon>
        <taxon>Actinomycetota</taxon>
        <taxon>Rubrobacteria</taxon>
        <taxon>Rubrobacterales</taxon>
        <taxon>Rubrobacteraceae</taxon>
        <taxon>environmental samples</taxon>
    </lineage>
</organism>
<evidence type="ECO:0000313" key="2">
    <source>
        <dbReference type="EMBL" id="CAA9435976.1"/>
    </source>
</evidence>
<proteinExistence type="predicted"/>
<accession>A0A6J4QC03</accession>
<protein>
    <submittedName>
        <fullName evidence="2">Uncharacterized protein</fullName>
    </submittedName>
</protein>
<gene>
    <name evidence="2" type="ORF">AVDCRST_MAG80-910</name>
</gene>
<name>A0A6J4QC03_9ACTN</name>
<feature type="non-terminal residue" evidence="2">
    <location>
        <position position="50"/>
    </location>
</feature>